<reference evidence="5 6" key="2">
    <citation type="journal article" date="2019" name="G3 (Bethesda)">
        <title>Hybrid Assembly of the Genome of the Entomopathogenic Nematode Steinernema carpocapsae Identifies the X-Chromosome.</title>
        <authorList>
            <person name="Serra L."/>
            <person name="Macchietto M."/>
            <person name="Macias-Munoz A."/>
            <person name="McGill C.J."/>
            <person name="Rodriguez I.M."/>
            <person name="Rodriguez B."/>
            <person name="Murad R."/>
            <person name="Mortazavi A."/>
        </authorList>
    </citation>
    <scope>NUCLEOTIDE SEQUENCE [LARGE SCALE GENOMIC DNA]</scope>
    <source>
        <strain evidence="5 6">ALL</strain>
    </source>
</reference>
<dbReference type="PANTHER" id="PTHR46011">
    <property type="entry name" value="NUCLEAR HORMONE RECEPTOR FAMILY MEMBER NHR-86-RELATED"/>
    <property type="match status" value="1"/>
</dbReference>
<dbReference type="AlphaFoldDB" id="A0A4U5NH92"/>
<sequence length="225" mass="25768">MEKATRTAVTITIRADVPLIIEMLRTSFPPYYNFSSEQRSIYFRNFIGHFFVVDPAYRTSLLFPDENDQRYTMQCEQLYFCIDDMADYYREDSHVDVDEAVRMFSPMFQMIRAHLKEPMVNLGLTKPEMIAVLGLCLLADGKEGASEESAEQCAAARQILYRELFEECKANAGEENVSVRLGTIIGLVPSVMKLSTKFVSKLSIAKLFGIMEFDPKIYNLFPDTI</sequence>
<keyword evidence="3" id="KW-0675">Receptor</keyword>
<organism evidence="5 6">
    <name type="scientific">Steinernema carpocapsae</name>
    <name type="common">Entomopathogenic nematode</name>
    <dbReference type="NCBI Taxonomy" id="34508"/>
    <lineage>
        <taxon>Eukaryota</taxon>
        <taxon>Metazoa</taxon>
        <taxon>Ecdysozoa</taxon>
        <taxon>Nematoda</taxon>
        <taxon>Chromadorea</taxon>
        <taxon>Rhabditida</taxon>
        <taxon>Tylenchina</taxon>
        <taxon>Panagrolaimomorpha</taxon>
        <taxon>Strongyloidoidea</taxon>
        <taxon>Steinernematidae</taxon>
        <taxon>Steinernema</taxon>
    </lineage>
</organism>
<dbReference type="InterPro" id="IPR035500">
    <property type="entry name" value="NHR-like_dom_sf"/>
</dbReference>
<proteinExistence type="predicted"/>
<dbReference type="Pfam" id="PF00104">
    <property type="entry name" value="Hormone_recep"/>
    <property type="match status" value="1"/>
</dbReference>
<dbReference type="InterPro" id="IPR000536">
    <property type="entry name" value="Nucl_hrmn_rcpt_lig-bd"/>
</dbReference>
<keyword evidence="2" id="KW-0804">Transcription</keyword>
<feature type="domain" description="NR LBD" evidence="4">
    <location>
        <begin position="1"/>
        <end position="224"/>
    </location>
</feature>
<evidence type="ECO:0000259" key="4">
    <source>
        <dbReference type="PROSITE" id="PS51843"/>
    </source>
</evidence>
<comment type="caution">
    <text evidence="5">The sequence shown here is derived from an EMBL/GenBank/DDBJ whole genome shotgun (WGS) entry which is preliminary data.</text>
</comment>
<dbReference type="EMBL" id="AZBU02000004">
    <property type="protein sequence ID" value="TKR82001.1"/>
    <property type="molecule type" value="Genomic_DNA"/>
</dbReference>
<dbReference type="OrthoDB" id="5786922at2759"/>
<keyword evidence="1" id="KW-0805">Transcription regulation</keyword>
<dbReference type="SUPFAM" id="SSF48508">
    <property type="entry name" value="Nuclear receptor ligand-binding domain"/>
    <property type="match status" value="1"/>
</dbReference>
<evidence type="ECO:0000313" key="6">
    <source>
        <dbReference type="Proteomes" id="UP000298663"/>
    </source>
</evidence>
<accession>A0A4U5NH92</accession>
<gene>
    <name evidence="5" type="ORF">L596_015787</name>
</gene>
<keyword evidence="6" id="KW-1185">Reference proteome</keyword>
<dbReference type="PROSITE" id="PS51843">
    <property type="entry name" value="NR_LBD"/>
    <property type="match status" value="1"/>
</dbReference>
<dbReference type="Proteomes" id="UP000298663">
    <property type="component" value="Unassembled WGS sequence"/>
</dbReference>
<protein>
    <recommendedName>
        <fullName evidence="4">NR LBD domain-containing protein</fullName>
    </recommendedName>
</protein>
<reference evidence="5 6" key="1">
    <citation type="journal article" date="2015" name="Genome Biol.">
        <title>Comparative genomics of Steinernema reveals deeply conserved gene regulatory networks.</title>
        <authorList>
            <person name="Dillman A.R."/>
            <person name="Macchietto M."/>
            <person name="Porter C.F."/>
            <person name="Rogers A."/>
            <person name="Williams B."/>
            <person name="Antoshechkin I."/>
            <person name="Lee M.M."/>
            <person name="Goodwin Z."/>
            <person name="Lu X."/>
            <person name="Lewis E.E."/>
            <person name="Goodrich-Blair H."/>
            <person name="Stock S.P."/>
            <person name="Adams B.J."/>
            <person name="Sternberg P.W."/>
            <person name="Mortazavi A."/>
        </authorList>
    </citation>
    <scope>NUCLEOTIDE SEQUENCE [LARGE SCALE GENOMIC DNA]</scope>
    <source>
        <strain evidence="5 6">ALL</strain>
    </source>
</reference>
<evidence type="ECO:0000256" key="1">
    <source>
        <dbReference type="ARBA" id="ARBA00023015"/>
    </source>
</evidence>
<evidence type="ECO:0000313" key="5">
    <source>
        <dbReference type="EMBL" id="TKR82001.1"/>
    </source>
</evidence>
<evidence type="ECO:0000256" key="2">
    <source>
        <dbReference type="ARBA" id="ARBA00023163"/>
    </source>
</evidence>
<dbReference type="SMART" id="SM00430">
    <property type="entry name" value="HOLI"/>
    <property type="match status" value="1"/>
</dbReference>
<name>A0A4U5NH92_STECR</name>
<evidence type="ECO:0000256" key="3">
    <source>
        <dbReference type="ARBA" id="ARBA00023170"/>
    </source>
</evidence>
<dbReference type="Gene3D" id="1.10.565.10">
    <property type="entry name" value="Retinoid X Receptor"/>
    <property type="match status" value="1"/>
</dbReference>